<name>A0A9W7W025_9PEZI</name>
<keyword evidence="3" id="KW-1185">Reference proteome</keyword>
<reference evidence="2 3" key="1">
    <citation type="journal article" date="2018" name="IMA Fungus">
        <title>IMA Genome-F 10: Nine draft genome sequences of Claviceps purpurea s.lat., including C. arundinis, C. humidiphila, and C. cf. spartinae, pseudomolecules for the pitch canker pathogen Fusarium circinatum, draft genome of Davidsoniella eucalypti, Grosmannia galeiformis, Quambalaria eucalypti, and Teratosphaeria destructans.</title>
        <authorList>
            <person name="Wingfield B.D."/>
            <person name="Liu M."/>
            <person name="Nguyen H.D."/>
            <person name="Lane F.A."/>
            <person name="Morgan S.W."/>
            <person name="De Vos L."/>
            <person name="Wilken P.M."/>
            <person name="Duong T.A."/>
            <person name="Aylward J."/>
            <person name="Coetzee M.P."/>
            <person name="Dadej K."/>
            <person name="De Beer Z.W."/>
            <person name="Findlay W."/>
            <person name="Havenga M."/>
            <person name="Kolarik M."/>
            <person name="Menzies J.G."/>
            <person name="Naidoo K."/>
            <person name="Pochopski O."/>
            <person name="Shoukouhi P."/>
            <person name="Santana Q.C."/>
            <person name="Seifert K.A."/>
            <person name="Soal N."/>
            <person name="Steenkamp E.T."/>
            <person name="Tatham C.T."/>
            <person name="van der Nest M.A."/>
            <person name="Wingfield M.J."/>
        </authorList>
    </citation>
    <scope>NUCLEOTIDE SEQUENCE [LARGE SCALE GENOMIC DNA]</scope>
    <source>
        <strain evidence="2">CMW44962</strain>
    </source>
</reference>
<dbReference type="OrthoDB" id="10250354at2759"/>
<feature type="region of interest" description="Disordered" evidence="1">
    <location>
        <begin position="24"/>
        <end position="66"/>
    </location>
</feature>
<evidence type="ECO:0000313" key="2">
    <source>
        <dbReference type="EMBL" id="KAH9822836.1"/>
    </source>
</evidence>
<dbReference type="EMBL" id="RIBY02002201">
    <property type="protein sequence ID" value="KAH9822836.1"/>
    <property type="molecule type" value="Genomic_DNA"/>
</dbReference>
<accession>A0A9W7W025</accession>
<feature type="region of interest" description="Disordered" evidence="1">
    <location>
        <begin position="91"/>
        <end position="117"/>
    </location>
</feature>
<evidence type="ECO:0000256" key="1">
    <source>
        <dbReference type="SAM" id="MobiDB-lite"/>
    </source>
</evidence>
<evidence type="ECO:0000313" key="3">
    <source>
        <dbReference type="Proteomes" id="UP001138500"/>
    </source>
</evidence>
<organism evidence="2 3">
    <name type="scientific">Teratosphaeria destructans</name>
    <dbReference type="NCBI Taxonomy" id="418781"/>
    <lineage>
        <taxon>Eukaryota</taxon>
        <taxon>Fungi</taxon>
        <taxon>Dikarya</taxon>
        <taxon>Ascomycota</taxon>
        <taxon>Pezizomycotina</taxon>
        <taxon>Dothideomycetes</taxon>
        <taxon>Dothideomycetidae</taxon>
        <taxon>Mycosphaerellales</taxon>
        <taxon>Teratosphaeriaceae</taxon>
        <taxon>Teratosphaeria</taxon>
    </lineage>
</organism>
<gene>
    <name evidence="2" type="ORF">Tdes44962_MAKER04669</name>
</gene>
<dbReference type="AlphaFoldDB" id="A0A9W7W025"/>
<comment type="caution">
    <text evidence="2">The sequence shown here is derived from an EMBL/GenBank/DDBJ whole genome shotgun (WGS) entry which is preliminary data.</text>
</comment>
<proteinExistence type="predicted"/>
<sequence length="151" mass="16583">MTPPTTIAQLRAQTTQDLTTCARLRDDPTHPLPDLEQDLDAARRASRDTARRIEGIYDSGPESSTDREMLQVLNARLVACDRLVQVLVEMGGEGEGEEESNDVEVEGEGGASVAGSWKLGEGSASQWPLLYQILDVDPSTDERQWDAVVRM</sequence>
<feature type="compositionally biased region" description="Acidic residues" evidence="1">
    <location>
        <begin position="92"/>
        <end position="107"/>
    </location>
</feature>
<protein>
    <submittedName>
        <fullName evidence="2">Uncharacterized protein</fullName>
    </submittedName>
</protein>
<reference evidence="2 3" key="2">
    <citation type="journal article" date="2021" name="Curr. Genet.">
        <title>Genetic response to nitrogen starvation in the aggressive Eucalyptus foliar pathogen Teratosphaeria destructans.</title>
        <authorList>
            <person name="Havenga M."/>
            <person name="Wingfield B.D."/>
            <person name="Wingfield M.J."/>
            <person name="Dreyer L.L."/>
            <person name="Roets F."/>
            <person name="Aylward J."/>
        </authorList>
    </citation>
    <scope>NUCLEOTIDE SEQUENCE [LARGE SCALE GENOMIC DNA]</scope>
    <source>
        <strain evidence="2">CMW44962</strain>
    </source>
</reference>
<feature type="compositionally biased region" description="Basic and acidic residues" evidence="1">
    <location>
        <begin position="40"/>
        <end position="55"/>
    </location>
</feature>
<dbReference type="Proteomes" id="UP001138500">
    <property type="component" value="Unassembled WGS sequence"/>
</dbReference>